<evidence type="ECO:0000313" key="7">
    <source>
        <dbReference type="Proteomes" id="UP000813462"/>
    </source>
</evidence>
<dbReference type="Gene3D" id="3.40.50.1820">
    <property type="entry name" value="alpha/beta hydrolase"/>
    <property type="match status" value="1"/>
</dbReference>
<gene>
    <name evidence="6" type="ORF">FEM48_Zijuj05G0162600</name>
</gene>
<dbReference type="EMBL" id="JAEACU010000005">
    <property type="protein sequence ID" value="KAH7529230.1"/>
    <property type="molecule type" value="Genomic_DNA"/>
</dbReference>
<dbReference type="GO" id="GO:0006508">
    <property type="term" value="P:proteolysis"/>
    <property type="evidence" value="ECO:0007669"/>
    <property type="project" value="UniProtKB-KW"/>
</dbReference>
<proteinExistence type="inferred from homology"/>
<protein>
    <submittedName>
        <fullName evidence="6">Uncharacterized protein</fullName>
    </submittedName>
</protein>
<reference evidence="6" key="1">
    <citation type="journal article" date="2021" name="Front. Plant Sci.">
        <title>Chromosome-Scale Genome Assembly for Chinese Sour Jujube and Insights Into Its Genome Evolution and Domestication Signature.</title>
        <authorList>
            <person name="Shen L.-Y."/>
            <person name="Luo H."/>
            <person name="Wang X.-L."/>
            <person name="Wang X.-M."/>
            <person name="Qiu X.-J."/>
            <person name="Liu H."/>
            <person name="Zhou S.-S."/>
            <person name="Jia K.-H."/>
            <person name="Nie S."/>
            <person name="Bao Y.-T."/>
            <person name="Zhang R.-G."/>
            <person name="Yun Q.-Z."/>
            <person name="Chai Y.-H."/>
            <person name="Lu J.-Y."/>
            <person name="Li Y."/>
            <person name="Zhao S.-W."/>
            <person name="Mao J.-F."/>
            <person name="Jia S.-G."/>
            <person name="Mao Y.-M."/>
        </authorList>
    </citation>
    <scope>NUCLEOTIDE SEQUENCE</scope>
    <source>
        <strain evidence="6">AT0</strain>
        <tissue evidence="6">Leaf</tissue>
    </source>
</reference>
<dbReference type="InterPro" id="IPR008758">
    <property type="entry name" value="Peptidase_S28"/>
</dbReference>
<keyword evidence="5" id="KW-0325">Glycoprotein</keyword>
<sequence length="106" mass="11746">MDLKKNPSAESSPLLPLGGSYCGMLSSWFPLKYPHITISALASSAPILYFDDITPQNGHHLIATKDFRDTSESCYIAIRQSWSKIDKVVAQPNGLQNLTRIFSTCE</sequence>
<organism evidence="6 7">
    <name type="scientific">Ziziphus jujuba var. spinosa</name>
    <dbReference type="NCBI Taxonomy" id="714518"/>
    <lineage>
        <taxon>Eukaryota</taxon>
        <taxon>Viridiplantae</taxon>
        <taxon>Streptophyta</taxon>
        <taxon>Embryophyta</taxon>
        <taxon>Tracheophyta</taxon>
        <taxon>Spermatophyta</taxon>
        <taxon>Magnoliopsida</taxon>
        <taxon>eudicotyledons</taxon>
        <taxon>Gunneridae</taxon>
        <taxon>Pentapetalae</taxon>
        <taxon>rosids</taxon>
        <taxon>fabids</taxon>
        <taxon>Rosales</taxon>
        <taxon>Rhamnaceae</taxon>
        <taxon>Paliureae</taxon>
        <taxon>Ziziphus</taxon>
    </lineage>
</organism>
<dbReference type="Pfam" id="PF05577">
    <property type="entry name" value="Peptidase_S28"/>
    <property type="match status" value="1"/>
</dbReference>
<evidence type="ECO:0000313" key="6">
    <source>
        <dbReference type="EMBL" id="KAH7529230.1"/>
    </source>
</evidence>
<accession>A0A978VFU1</accession>
<dbReference type="Proteomes" id="UP000813462">
    <property type="component" value="Unassembled WGS sequence"/>
</dbReference>
<evidence type="ECO:0000256" key="5">
    <source>
        <dbReference type="ARBA" id="ARBA00023180"/>
    </source>
</evidence>
<evidence type="ECO:0000256" key="1">
    <source>
        <dbReference type="ARBA" id="ARBA00011079"/>
    </source>
</evidence>
<dbReference type="PANTHER" id="PTHR11010:SF78">
    <property type="entry name" value="LYSOSOMAL PRO-X CARBOXYPEPTIDASE"/>
    <property type="match status" value="1"/>
</dbReference>
<comment type="similarity">
    <text evidence="1">Belongs to the peptidase S28 family.</text>
</comment>
<keyword evidence="2" id="KW-0645">Protease</keyword>
<dbReference type="InterPro" id="IPR029058">
    <property type="entry name" value="AB_hydrolase_fold"/>
</dbReference>
<dbReference type="PANTHER" id="PTHR11010">
    <property type="entry name" value="PROTEASE S28 PRO-X CARBOXYPEPTIDASE-RELATED"/>
    <property type="match status" value="1"/>
</dbReference>
<comment type="caution">
    <text evidence="6">The sequence shown here is derived from an EMBL/GenBank/DDBJ whole genome shotgun (WGS) entry which is preliminary data.</text>
</comment>
<evidence type="ECO:0000256" key="4">
    <source>
        <dbReference type="ARBA" id="ARBA00022801"/>
    </source>
</evidence>
<evidence type="ECO:0000256" key="3">
    <source>
        <dbReference type="ARBA" id="ARBA00022729"/>
    </source>
</evidence>
<dbReference type="GO" id="GO:0008239">
    <property type="term" value="F:dipeptidyl-peptidase activity"/>
    <property type="evidence" value="ECO:0007669"/>
    <property type="project" value="TreeGrafter"/>
</dbReference>
<keyword evidence="4" id="KW-0378">Hydrolase</keyword>
<name>A0A978VFU1_ZIZJJ</name>
<keyword evidence="3" id="KW-0732">Signal</keyword>
<dbReference type="AlphaFoldDB" id="A0A978VFU1"/>
<dbReference type="GO" id="GO:0070008">
    <property type="term" value="F:serine-type exopeptidase activity"/>
    <property type="evidence" value="ECO:0007669"/>
    <property type="project" value="InterPro"/>
</dbReference>
<evidence type="ECO:0000256" key="2">
    <source>
        <dbReference type="ARBA" id="ARBA00022670"/>
    </source>
</evidence>